<feature type="domain" description="CHAT" evidence="1">
    <location>
        <begin position="177"/>
        <end position="317"/>
    </location>
</feature>
<dbReference type="RefSeq" id="WP_119099949.1">
    <property type="nucleotide sequence ID" value="NZ_QXMJ01000083.1"/>
</dbReference>
<protein>
    <submittedName>
        <fullName evidence="2">CHAT domain-containing protein</fullName>
    </submittedName>
</protein>
<comment type="caution">
    <text evidence="2">The sequence shown here is derived from an EMBL/GenBank/DDBJ whole genome shotgun (WGS) entry which is preliminary data.</text>
</comment>
<organism evidence="2 3">
    <name type="scientific">Streptomyces sporangiiformans</name>
    <dbReference type="NCBI Taxonomy" id="2315329"/>
    <lineage>
        <taxon>Bacteria</taxon>
        <taxon>Bacillati</taxon>
        <taxon>Actinomycetota</taxon>
        <taxon>Actinomycetes</taxon>
        <taxon>Kitasatosporales</taxon>
        <taxon>Streptomycetaceae</taxon>
        <taxon>Streptomyces</taxon>
    </lineage>
</organism>
<sequence>MKRTVVGFEPLGDQTVLKLVDAPTDIPGIGENAIARLTMPDGTLVERGRALLEQLSLHPPVKAGLGAALSLPLTAEPAPLYFHVLAACADELPWEQLYDDTHGFCALDRRWPIGRIAKRRRPVKARAFVPPLRIVAVLSAAGRSGVPQLNALLDALGSEDARAIDVHVHVISGEQAVLDTANAAGRANVSAELIAPTSPELARQISQAKPHILHLLCHGGAVAGVRTLAFATLPDFDAEDDTGSLRLKVADLVSALLSCDPWLVVLSACETAEATDSLALAHEIVCHGIPAAVGMRRLVDLTDTNRFCEAMYPEVLAAVRGAVGPSQVPEVREIDWATSLTAPRVSMGGAHPSEADSWSDPVLYVQDDPLRVYPGSPSLSTVDYSRLRAHLDFWEGYLATLDPLAVEPAVLEHVGARIAELRSQLPRESG</sequence>
<reference evidence="2 3" key="1">
    <citation type="submission" date="2019-06" db="EMBL/GenBank/DDBJ databases">
        <title>Streptomyces sporangiiformans sp. nov., a novel actinomycete isolated from soil in Mount Song.</title>
        <authorList>
            <person name="Han L."/>
        </authorList>
    </citation>
    <scope>NUCLEOTIDE SEQUENCE [LARGE SCALE GENOMIC DNA]</scope>
    <source>
        <strain evidence="2 3">NEAU-SSA 1</strain>
    </source>
</reference>
<dbReference type="Pfam" id="PF12770">
    <property type="entry name" value="CHAT"/>
    <property type="match status" value="1"/>
</dbReference>
<accession>A0A505DHP6</accession>
<proteinExistence type="predicted"/>
<dbReference type="EMBL" id="VCHX02000083">
    <property type="protein sequence ID" value="TPQ22490.1"/>
    <property type="molecule type" value="Genomic_DNA"/>
</dbReference>
<gene>
    <name evidence="2" type="ORF">FGD71_009530</name>
</gene>
<evidence type="ECO:0000259" key="1">
    <source>
        <dbReference type="Pfam" id="PF12770"/>
    </source>
</evidence>
<evidence type="ECO:0000313" key="2">
    <source>
        <dbReference type="EMBL" id="TPQ22490.1"/>
    </source>
</evidence>
<dbReference type="InterPro" id="IPR024983">
    <property type="entry name" value="CHAT_dom"/>
</dbReference>
<evidence type="ECO:0000313" key="3">
    <source>
        <dbReference type="Proteomes" id="UP000317378"/>
    </source>
</evidence>
<dbReference type="Proteomes" id="UP000317378">
    <property type="component" value="Unassembled WGS sequence"/>
</dbReference>
<name>A0A505DHP6_9ACTN</name>
<dbReference type="OrthoDB" id="8253226at2"/>
<dbReference type="AlphaFoldDB" id="A0A505DHP6"/>
<keyword evidence="3" id="KW-1185">Reference proteome</keyword>